<name>A0ABR8A8H7_9CYAN</name>
<feature type="domain" description="DUF2262" evidence="1">
    <location>
        <begin position="9"/>
        <end position="141"/>
    </location>
</feature>
<comment type="caution">
    <text evidence="2">The sequence shown here is derived from an EMBL/GenBank/DDBJ whole genome shotgun (WGS) entry which is preliminary data.</text>
</comment>
<evidence type="ECO:0000313" key="3">
    <source>
        <dbReference type="Proteomes" id="UP000658514"/>
    </source>
</evidence>
<evidence type="ECO:0000313" key="2">
    <source>
        <dbReference type="EMBL" id="MBD2196134.1"/>
    </source>
</evidence>
<sequence length="143" mass="16119">MTKKVIKNQILGELTWHNDFDWWKGKIEITPGNIISLSVDSENIEIPSVSELTCHSFTRIKQQEVNLRRCTANQLIDLYNKSWNNDDEIDCPTFMNLIKLEAVHLNSDGSATLYYEDGGLFGGHVIVVSIDCDGIFEDADIAG</sequence>
<protein>
    <submittedName>
        <fullName evidence="2">DUF2262 domain-containing protein</fullName>
    </submittedName>
</protein>
<dbReference type="Pfam" id="PF10020">
    <property type="entry name" value="DUF2262"/>
    <property type="match status" value="1"/>
</dbReference>
<reference evidence="2 3" key="1">
    <citation type="journal article" date="2020" name="ISME J.">
        <title>Comparative genomics reveals insights into cyanobacterial evolution and habitat adaptation.</title>
        <authorList>
            <person name="Chen M.Y."/>
            <person name="Teng W.K."/>
            <person name="Zhao L."/>
            <person name="Hu C.X."/>
            <person name="Zhou Y.K."/>
            <person name="Han B.P."/>
            <person name="Song L.R."/>
            <person name="Shu W.S."/>
        </authorList>
    </citation>
    <scope>NUCLEOTIDE SEQUENCE [LARGE SCALE GENOMIC DNA]</scope>
    <source>
        <strain evidence="2 3">FACHB-288</strain>
    </source>
</reference>
<dbReference type="InterPro" id="IPR019260">
    <property type="entry name" value="DUF2262"/>
</dbReference>
<accession>A0ABR8A8H7</accession>
<dbReference type="RefSeq" id="WP_190541023.1">
    <property type="nucleotide sequence ID" value="NZ_CAWPNO010000046.1"/>
</dbReference>
<proteinExistence type="predicted"/>
<gene>
    <name evidence="2" type="ORF">H6G24_11585</name>
</gene>
<keyword evidence="3" id="KW-1185">Reference proteome</keyword>
<dbReference type="Proteomes" id="UP000658514">
    <property type="component" value="Unassembled WGS sequence"/>
</dbReference>
<dbReference type="EMBL" id="JACJQH010000015">
    <property type="protein sequence ID" value="MBD2196134.1"/>
    <property type="molecule type" value="Genomic_DNA"/>
</dbReference>
<evidence type="ECO:0000259" key="1">
    <source>
        <dbReference type="Pfam" id="PF10020"/>
    </source>
</evidence>
<organism evidence="2 3">
    <name type="scientific">Calothrix parietina FACHB-288</name>
    <dbReference type="NCBI Taxonomy" id="2692896"/>
    <lineage>
        <taxon>Bacteria</taxon>
        <taxon>Bacillati</taxon>
        <taxon>Cyanobacteriota</taxon>
        <taxon>Cyanophyceae</taxon>
        <taxon>Nostocales</taxon>
        <taxon>Calotrichaceae</taxon>
        <taxon>Calothrix</taxon>
    </lineage>
</organism>